<name>A0AAU9JCW8_9CILI</name>
<organism evidence="2 3">
    <name type="scientific">Blepharisma stoltei</name>
    <dbReference type="NCBI Taxonomy" id="1481888"/>
    <lineage>
        <taxon>Eukaryota</taxon>
        <taxon>Sar</taxon>
        <taxon>Alveolata</taxon>
        <taxon>Ciliophora</taxon>
        <taxon>Postciliodesmatophora</taxon>
        <taxon>Heterotrichea</taxon>
        <taxon>Heterotrichida</taxon>
        <taxon>Blepharismidae</taxon>
        <taxon>Blepharisma</taxon>
    </lineage>
</organism>
<evidence type="ECO:0000313" key="3">
    <source>
        <dbReference type="Proteomes" id="UP001162131"/>
    </source>
</evidence>
<accession>A0AAU9JCW8</accession>
<dbReference type="EMBL" id="CAJZBQ010000037">
    <property type="protein sequence ID" value="CAG9325120.1"/>
    <property type="molecule type" value="Genomic_DNA"/>
</dbReference>
<sequence length="240" mass="27921">MTKSSAKMQNPYTPSTPENENSQIRKSTEYTRTITYPEFSSPSDNPRMEFRRDSTLSLITEPSPKKTLKSLNVNKHFMELVAKTSLRMKRRFKSIDNTEEEVKEEKSRISQLVINYFDKEQYLKGRGHERKRSVLSGSTSFYSMQQSQINNSRLQPQNVVENKSVTLTTETLPTPKTNKRKSNIIEKLKKMKTTQDLSKFKIKTRIMKTRQPHPLLKQGSVGISHRYSRTCGIHINLMNK</sequence>
<gene>
    <name evidence="2" type="ORF">BSTOLATCC_MIC37866</name>
</gene>
<proteinExistence type="predicted"/>
<dbReference type="Proteomes" id="UP001162131">
    <property type="component" value="Unassembled WGS sequence"/>
</dbReference>
<feature type="compositionally biased region" description="Polar residues" evidence="1">
    <location>
        <begin position="1"/>
        <end position="44"/>
    </location>
</feature>
<dbReference type="AlphaFoldDB" id="A0AAU9JCW8"/>
<keyword evidence="3" id="KW-1185">Reference proteome</keyword>
<feature type="region of interest" description="Disordered" evidence="1">
    <location>
        <begin position="1"/>
        <end position="48"/>
    </location>
</feature>
<reference evidence="2" key="1">
    <citation type="submission" date="2021-09" db="EMBL/GenBank/DDBJ databases">
        <authorList>
            <consortium name="AG Swart"/>
            <person name="Singh M."/>
            <person name="Singh A."/>
            <person name="Seah K."/>
            <person name="Emmerich C."/>
        </authorList>
    </citation>
    <scope>NUCLEOTIDE SEQUENCE</scope>
    <source>
        <strain evidence="2">ATCC30299</strain>
    </source>
</reference>
<protein>
    <submittedName>
        <fullName evidence="2">Uncharacterized protein</fullName>
    </submittedName>
</protein>
<evidence type="ECO:0000313" key="2">
    <source>
        <dbReference type="EMBL" id="CAG9325120.1"/>
    </source>
</evidence>
<comment type="caution">
    <text evidence="2">The sequence shown here is derived from an EMBL/GenBank/DDBJ whole genome shotgun (WGS) entry which is preliminary data.</text>
</comment>
<evidence type="ECO:0000256" key="1">
    <source>
        <dbReference type="SAM" id="MobiDB-lite"/>
    </source>
</evidence>